<evidence type="ECO:0000256" key="5">
    <source>
        <dbReference type="ARBA" id="ARBA00022955"/>
    </source>
</evidence>
<protein>
    <submittedName>
        <fullName evidence="17">3-beta-hydroxysteroid-Delta(8), Delta(7)-isomerase isoform X2</fullName>
    </submittedName>
</protein>
<dbReference type="Proteomes" id="UP001652624">
    <property type="component" value="Chromosome X"/>
</dbReference>
<keyword evidence="5" id="KW-0752">Steroid biosynthesis</keyword>
<feature type="domain" description="EXPERA" evidence="15">
    <location>
        <begin position="99"/>
        <end position="242"/>
    </location>
</feature>
<evidence type="ECO:0000256" key="14">
    <source>
        <dbReference type="SAM" id="Phobius"/>
    </source>
</evidence>
<keyword evidence="4 13" id="KW-0812">Transmembrane</keyword>
<evidence type="ECO:0000256" key="12">
    <source>
        <dbReference type="ARBA" id="ARBA00023235"/>
    </source>
</evidence>
<keyword evidence="6 13" id="KW-1133">Transmembrane helix</keyword>
<comment type="similarity">
    <text evidence="2">Belongs to the EBP family.</text>
</comment>
<feature type="transmembrane region" description="Helical" evidence="14">
    <location>
        <begin position="155"/>
        <end position="179"/>
    </location>
</feature>
<dbReference type="InterPro" id="IPR033118">
    <property type="entry name" value="EXPERA"/>
</dbReference>
<feature type="transmembrane region" description="Helical" evidence="14">
    <location>
        <begin position="101"/>
        <end position="123"/>
    </location>
</feature>
<evidence type="ECO:0000256" key="4">
    <source>
        <dbReference type="ARBA" id="ARBA00022692"/>
    </source>
</evidence>
<dbReference type="PANTHER" id="PTHR14207">
    <property type="entry name" value="STEROL ISOMERASE"/>
    <property type="match status" value="1"/>
</dbReference>
<proteinExistence type="inferred from homology"/>
<evidence type="ECO:0000313" key="17">
    <source>
        <dbReference type="RefSeq" id="XP_060039635.1"/>
    </source>
</evidence>
<feature type="transmembrane region" description="Helical" evidence="14">
    <location>
        <begin position="69"/>
        <end position="89"/>
    </location>
</feature>
<evidence type="ECO:0000259" key="15">
    <source>
        <dbReference type="PROSITE" id="PS51751"/>
    </source>
</evidence>
<name>A0ABM3WSU0_ERIEU</name>
<evidence type="ECO:0000256" key="11">
    <source>
        <dbReference type="ARBA" id="ARBA00023221"/>
    </source>
</evidence>
<keyword evidence="11" id="KW-0753">Steroid metabolism</keyword>
<evidence type="ECO:0000256" key="2">
    <source>
        <dbReference type="ARBA" id="ARBA00008337"/>
    </source>
</evidence>
<keyword evidence="3" id="KW-0444">Lipid biosynthesis</keyword>
<dbReference type="PROSITE" id="PS51751">
    <property type="entry name" value="EXPERA"/>
    <property type="match status" value="1"/>
</dbReference>
<gene>
    <name evidence="17" type="primary">EBP</name>
</gene>
<evidence type="ECO:0000256" key="9">
    <source>
        <dbReference type="ARBA" id="ARBA00023136"/>
    </source>
</evidence>
<evidence type="ECO:0000256" key="6">
    <source>
        <dbReference type="ARBA" id="ARBA00022989"/>
    </source>
</evidence>
<evidence type="ECO:0000313" key="16">
    <source>
        <dbReference type="Proteomes" id="UP001652624"/>
    </source>
</evidence>
<organism evidence="16 17">
    <name type="scientific">Erinaceus europaeus</name>
    <name type="common">Western European hedgehog</name>
    <dbReference type="NCBI Taxonomy" id="9365"/>
    <lineage>
        <taxon>Eukaryota</taxon>
        <taxon>Metazoa</taxon>
        <taxon>Chordata</taxon>
        <taxon>Craniata</taxon>
        <taxon>Vertebrata</taxon>
        <taxon>Euteleostomi</taxon>
        <taxon>Mammalia</taxon>
        <taxon>Eutheria</taxon>
        <taxon>Laurasiatheria</taxon>
        <taxon>Eulipotyphla</taxon>
        <taxon>Erinaceidae</taxon>
        <taxon>Erinaceinae</taxon>
        <taxon>Erinaceus</taxon>
    </lineage>
</organism>
<keyword evidence="16" id="KW-1185">Reference proteome</keyword>
<evidence type="ECO:0000256" key="7">
    <source>
        <dbReference type="ARBA" id="ARBA00023011"/>
    </source>
</evidence>
<accession>A0ABM3WSU0</accession>
<dbReference type="GeneID" id="103119137"/>
<keyword evidence="10" id="KW-1207">Sterol metabolism</keyword>
<keyword evidence="12" id="KW-0413">Isomerase</keyword>
<dbReference type="RefSeq" id="XP_060039635.1">
    <property type="nucleotide sequence ID" value="XM_060183652.1"/>
</dbReference>
<feature type="transmembrane region" description="Helical" evidence="14">
    <location>
        <begin position="186"/>
        <end position="206"/>
    </location>
</feature>
<keyword evidence="9 13" id="KW-0472">Membrane</keyword>
<keyword evidence="7" id="KW-0756">Sterol biosynthesis</keyword>
<evidence type="ECO:0000256" key="10">
    <source>
        <dbReference type="ARBA" id="ARBA00023166"/>
    </source>
</evidence>
<sequence length="268" mass="30943">MKCKLQQLAGQPDRLESIGDQCAWPRRPRGWPPPVHKDMTINPGPWHPYWPRHLRLDNFVPNDYPTSHVLAALFSSTSILLVTTWLLTGRTAVTPLGTWRRLSLCWFAVCAFIHLVIEGWFALFHKVLLGDQAFLSQLWKEYAKGDSRYILSDSFIVSMETLTACLWGPLSMWIVIAFIRQQPLRFVLQLVVSAGQIYGDCLYFMTEYLHGFQHGEMDHPLYFWFYFVFLNGIWLVVPGVHVIDSVKHLARAQSTVDARTSKAKKKHN</sequence>
<evidence type="ECO:0000256" key="3">
    <source>
        <dbReference type="ARBA" id="ARBA00022516"/>
    </source>
</evidence>
<keyword evidence="8" id="KW-0443">Lipid metabolism</keyword>
<reference evidence="17" key="1">
    <citation type="submission" date="2025-08" db="UniProtKB">
        <authorList>
            <consortium name="RefSeq"/>
        </authorList>
    </citation>
    <scope>IDENTIFICATION</scope>
</reference>
<feature type="transmembrane region" description="Helical" evidence="14">
    <location>
        <begin position="221"/>
        <end position="243"/>
    </location>
</feature>
<evidence type="ECO:0000256" key="13">
    <source>
        <dbReference type="PROSITE-ProRule" id="PRU01087"/>
    </source>
</evidence>
<evidence type="ECO:0000256" key="8">
    <source>
        <dbReference type="ARBA" id="ARBA00023098"/>
    </source>
</evidence>
<dbReference type="InterPro" id="IPR007905">
    <property type="entry name" value="EBP"/>
</dbReference>
<comment type="subcellular location">
    <subcellularLocation>
        <location evidence="1">Membrane</location>
        <topology evidence="1">Multi-pass membrane protein</topology>
    </subcellularLocation>
</comment>
<dbReference type="Pfam" id="PF05241">
    <property type="entry name" value="EBP"/>
    <property type="match status" value="1"/>
</dbReference>
<dbReference type="PANTHER" id="PTHR14207:SF0">
    <property type="entry name" value="3-BETA-HYDROXYSTEROID-DELTA(8),DELTA(7)-ISOMERASE"/>
    <property type="match status" value="1"/>
</dbReference>
<evidence type="ECO:0000256" key="1">
    <source>
        <dbReference type="ARBA" id="ARBA00004141"/>
    </source>
</evidence>